<dbReference type="RefSeq" id="WP_136890952.1">
    <property type="nucleotide sequence ID" value="NZ_CP034413.3"/>
</dbReference>
<evidence type="ECO:0000313" key="4">
    <source>
        <dbReference type="Proteomes" id="UP000298642"/>
    </source>
</evidence>
<protein>
    <submittedName>
        <fullName evidence="3">DUF3991 and toprim domain-containing protein</fullName>
    </submittedName>
</protein>
<dbReference type="AlphaFoldDB" id="A0A4D7AMV0"/>
<name>A0A4D7AMV0_9FIRM</name>
<dbReference type="Proteomes" id="UP000298642">
    <property type="component" value="Chromosome"/>
</dbReference>
<keyword evidence="4" id="KW-1185">Reference proteome</keyword>
<proteinExistence type="predicted"/>
<sequence length="316" mass="35524">MGYVTPEQIAQAKEWDLLTYLQRYDPHQLVHVGGSTYCTREHDSLKISNGKWNWFSRKIGGKTALDYLIKVQGFSFTEAVEALTGPNFSPPSPAPQARPKEQEPRKLVLPQSSRCATHVVSYLHGRGIDYDVIDYCIQTGRLYESLPYHNAVFVGRDRQGQPRYAALRGIIGDFKGEATGSDKRYSFAIAEDSAVPSVHLFESAIDLLSYATLLKMKGRDWRQDAMLSLGGVFKQKQEFVIPMALSQYLQDHPGVHTLCLHLDNDEVGRDAAAGIMAGLGDRYEVLDRPPPSGKDVNDLLLQRRLGQAKRKEEWSR</sequence>
<dbReference type="Pfam" id="PF13155">
    <property type="entry name" value="Toprim_2"/>
    <property type="match status" value="1"/>
</dbReference>
<dbReference type="Pfam" id="PF13154">
    <property type="entry name" value="DUF3991"/>
    <property type="match status" value="1"/>
</dbReference>
<feature type="region of interest" description="Disordered" evidence="1">
    <location>
        <begin position="85"/>
        <end position="108"/>
    </location>
</feature>
<feature type="domain" description="DUF3991" evidence="2">
    <location>
        <begin position="122"/>
        <end position="189"/>
    </location>
</feature>
<evidence type="ECO:0000256" key="1">
    <source>
        <dbReference type="SAM" id="MobiDB-lite"/>
    </source>
</evidence>
<dbReference type="KEGG" id="obj:EIO64_05155"/>
<dbReference type="SUPFAM" id="SSF57783">
    <property type="entry name" value="Zinc beta-ribbon"/>
    <property type="match status" value="1"/>
</dbReference>
<gene>
    <name evidence="3" type="ORF">EIO64_05155</name>
</gene>
<organism evidence="3 4">
    <name type="scientific">Dysosmobacter welbionis</name>
    <dbReference type="NCBI Taxonomy" id="2093857"/>
    <lineage>
        <taxon>Bacteria</taxon>
        <taxon>Bacillati</taxon>
        <taxon>Bacillota</taxon>
        <taxon>Clostridia</taxon>
        <taxon>Eubacteriales</taxon>
        <taxon>Oscillospiraceae</taxon>
        <taxon>Dysosmobacter</taxon>
    </lineage>
</organism>
<dbReference type="InterPro" id="IPR025054">
    <property type="entry name" value="DUF3991"/>
</dbReference>
<reference evidence="4" key="1">
    <citation type="submission" date="2018-12" db="EMBL/GenBank/DDBJ databases">
        <title>Dusodibacter welbiota gen. nov., sp. nov., isolated from human faeces and emended description of the Oscillibacter genus.</title>
        <authorList>
            <person name="Le Roy T."/>
            <person name="Van der Smissen P."/>
            <person name="Delzenne N."/>
            <person name="Muccioli G."/>
            <person name="Collet J.F."/>
            <person name="Cani P.D."/>
        </authorList>
    </citation>
    <scope>NUCLEOTIDE SEQUENCE [LARGE SCALE GENOMIC DNA]</scope>
    <source>
        <strain evidence="4">J115</strain>
    </source>
</reference>
<accession>A0A4D7AMV0</accession>
<dbReference type="EMBL" id="CP034413">
    <property type="protein sequence ID" value="QCI58685.1"/>
    <property type="molecule type" value="Genomic_DNA"/>
</dbReference>
<evidence type="ECO:0000259" key="2">
    <source>
        <dbReference type="Pfam" id="PF13154"/>
    </source>
</evidence>
<evidence type="ECO:0000313" key="3">
    <source>
        <dbReference type="EMBL" id="QCI58685.1"/>
    </source>
</evidence>
<dbReference type="Gene3D" id="3.40.1360.10">
    <property type="match status" value="1"/>
</dbReference>